<dbReference type="AlphaFoldDB" id="A0A1X3DJE2"/>
<dbReference type="RefSeq" id="WP_085358820.1">
    <property type="nucleotide sequence ID" value="NZ_MTAB01000008.1"/>
</dbReference>
<keyword evidence="1" id="KW-0472">Membrane</keyword>
<organism evidence="2 3">
    <name type="scientific">Neisseria dumasiana</name>
    <dbReference type="NCBI Taxonomy" id="1931275"/>
    <lineage>
        <taxon>Bacteria</taxon>
        <taxon>Pseudomonadati</taxon>
        <taxon>Pseudomonadota</taxon>
        <taxon>Betaproteobacteria</taxon>
        <taxon>Neisseriales</taxon>
        <taxon>Neisseriaceae</taxon>
        <taxon>Neisseria</taxon>
    </lineage>
</organism>
<keyword evidence="1" id="KW-0812">Transmembrane</keyword>
<evidence type="ECO:0000313" key="3">
    <source>
        <dbReference type="Proteomes" id="UP000193303"/>
    </source>
</evidence>
<sequence>MQAFQTALKPSRTALTLTVLLHLWAVLACLFAFHGTMRAAGLILLAASLIWAWRIHKLNRPDAIHKIAVGPQGKAAVFVGSEQTAFTAGLCAGSLISRYGLFLKWDLGDRQIRQFILPDMTDSESYRRLLVWARWGQPKT</sequence>
<comment type="caution">
    <text evidence="2">The sequence shown here is derived from an EMBL/GenBank/DDBJ whole genome shotgun (WGS) entry which is preliminary data.</text>
</comment>
<dbReference type="OrthoDB" id="8613104at2"/>
<dbReference type="EMBL" id="MTAB01000008">
    <property type="protein sequence ID" value="OSI22771.1"/>
    <property type="molecule type" value="Genomic_DNA"/>
</dbReference>
<feature type="transmembrane region" description="Helical" evidence="1">
    <location>
        <begin position="12"/>
        <end position="33"/>
    </location>
</feature>
<keyword evidence="1" id="KW-1133">Transmembrane helix</keyword>
<evidence type="ECO:0000256" key="1">
    <source>
        <dbReference type="SAM" id="Phobius"/>
    </source>
</evidence>
<protein>
    <submittedName>
        <fullName evidence="2">Uncharacterized protein</fullName>
    </submittedName>
</protein>
<evidence type="ECO:0000313" key="2">
    <source>
        <dbReference type="EMBL" id="OSI22771.1"/>
    </source>
</evidence>
<gene>
    <name evidence="2" type="ORF">BV912_04890</name>
</gene>
<proteinExistence type="predicted"/>
<dbReference type="Proteomes" id="UP000193303">
    <property type="component" value="Unassembled WGS sequence"/>
</dbReference>
<dbReference type="InterPro" id="IPR009883">
    <property type="entry name" value="YgfX"/>
</dbReference>
<feature type="transmembrane region" description="Helical" evidence="1">
    <location>
        <begin position="39"/>
        <end position="56"/>
    </location>
</feature>
<dbReference type="STRING" id="1931275.BV914_00435"/>
<dbReference type="Pfam" id="PF07254">
    <property type="entry name" value="Cpta_toxin"/>
    <property type="match status" value="1"/>
</dbReference>
<accession>A0A1X3DJE2</accession>
<name>A0A1X3DJE2_9NEIS</name>
<reference evidence="3" key="1">
    <citation type="submission" date="2017-01" db="EMBL/GenBank/DDBJ databases">
        <authorList>
            <person name="Mah S.A."/>
            <person name="Swanson W.J."/>
            <person name="Moy G.W."/>
            <person name="Vacquier V.D."/>
        </authorList>
    </citation>
    <scope>NUCLEOTIDE SEQUENCE [LARGE SCALE GENOMIC DNA]</scope>
    <source>
        <strain evidence="3">124861</strain>
    </source>
</reference>